<sequence length="283" mass="32073">MQYYNNMDTFIRERPTTPQQHLNPDLSSLFSSKLTITNHPTTTPPQPSETDLSSLLSSKLTISHPSRPQRISPITTRERAHRTRCTKSTPKPKPQPAKPTHNNPFDSLTPAVHQFSSLLCYAEQPPNQMPHFYYSRIYTLLKLLKSVIEESKPDLLEKHYPSDRVWPRLTLASADSLEQPLKQELLKYDQKYAAMRADPRNAADLAYQLAGLSIRNRATFDLRSKLSLARTMLNLLRIGSGSRLFGNAGLKVPTCFAQAERLLSELRGWAEGGSYVDPAYDHV</sequence>
<feature type="region of interest" description="Disordered" evidence="1">
    <location>
        <begin position="1"/>
        <end position="24"/>
    </location>
</feature>
<dbReference type="AlphaFoldDB" id="A0A3N4I4R1"/>
<organism evidence="2 3">
    <name type="scientific">Ascobolus immersus RN42</name>
    <dbReference type="NCBI Taxonomy" id="1160509"/>
    <lineage>
        <taxon>Eukaryota</taxon>
        <taxon>Fungi</taxon>
        <taxon>Dikarya</taxon>
        <taxon>Ascomycota</taxon>
        <taxon>Pezizomycotina</taxon>
        <taxon>Pezizomycetes</taxon>
        <taxon>Pezizales</taxon>
        <taxon>Ascobolaceae</taxon>
        <taxon>Ascobolus</taxon>
    </lineage>
</organism>
<proteinExistence type="predicted"/>
<accession>A0A3N4I4R1</accession>
<feature type="region of interest" description="Disordered" evidence="1">
    <location>
        <begin position="61"/>
        <end position="105"/>
    </location>
</feature>
<dbReference type="Proteomes" id="UP000275078">
    <property type="component" value="Unassembled WGS sequence"/>
</dbReference>
<gene>
    <name evidence="2" type="ORF">BJ508DRAFT_414944</name>
</gene>
<evidence type="ECO:0000313" key="3">
    <source>
        <dbReference type="Proteomes" id="UP000275078"/>
    </source>
</evidence>
<dbReference type="EMBL" id="ML119682">
    <property type="protein sequence ID" value="RPA81083.1"/>
    <property type="molecule type" value="Genomic_DNA"/>
</dbReference>
<evidence type="ECO:0000313" key="2">
    <source>
        <dbReference type="EMBL" id="RPA81083.1"/>
    </source>
</evidence>
<name>A0A3N4I4R1_ASCIM</name>
<evidence type="ECO:0000256" key="1">
    <source>
        <dbReference type="SAM" id="MobiDB-lite"/>
    </source>
</evidence>
<protein>
    <submittedName>
        <fullName evidence="2">Uncharacterized protein</fullName>
    </submittedName>
</protein>
<reference evidence="2 3" key="1">
    <citation type="journal article" date="2018" name="Nat. Ecol. Evol.">
        <title>Pezizomycetes genomes reveal the molecular basis of ectomycorrhizal truffle lifestyle.</title>
        <authorList>
            <person name="Murat C."/>
            <person name="Payen T."/>
            <person name="Noel B."/>
            <person name="Kuo A."/>
            <person name="Morin E."/>
            <person name="Chen J."/>
            <person name="Kohler A."/>
            <person name="Krizsan K."/>
            <person name="Balestrini R."/>
            <person name="Da Silva C."/>
            <person name="Montanini B."/>
            <person name="Hainaut M."/>
            <person name="Levati E."/>
            <person name="Barry K.W."/>
            <person name="Belfiori B."/>
            <person name="Cichocki N."/>
            <person name="Clum A."/>
            <person name="Dockter R.B."/>
            <person name="Fauchery L."/>
            <person name="Guy J."/>
            <person name="Iotti M."/>
            <person name="Le Tacon F."/>
            <person name="Lindquist E.A."/>
            <person name="Lipzen A."/>
            <person name="Malagnac F."/>
            <person name="Mello A."/>
            <person name="Molinier V."/>
            <person name="Miyauchi S."/>
            <person name="Poulain J."/>
            <person name="Riccioni C."/>
            <person name="Rubini A."/>
            <person name="Sitrit Y."/>
            <person name="Splivallo R."/>
            <person name="Traeger S."/>
            <person name="Wang M."/>
            <person name="Zifcakova L."/>
            <person name="Wipf D."/>
            <person name="Zambonelli A."/>
            <person name="Paolocci F."/>
            <person name="Nowrousian M."/>
            <person name="Ottonello S."/>
            <person name="Baldrian P."/>
            <person name="Spatafora J.W."/>
            <person name="Henrissat B."/>
            <person name="Nagy L.G."/>
            <person name="Aury J.M."/>
            <person name="Wincker P."/>
            <person name="Grigoriev I.V."/>
            <person name="Bonfante P."/>
            <person name="Martin F.M."/>
        </authorList>
    </citation>
    <scope>NUCLEOTIDE SEQUENCE [LARGE SCALE GENOMIC DNA]</scope>
    <source>
        <strain evidence="2 3">RN42</strain>
    </source>
</reference>
<keyword evidence="3" id="KW-1185">Reference proteome</keyword>
<feature type="non-terminal residue" evidence="2">
    <location>
        <position position="283"/>
    </location>
</feature>